<reference evidence="1" key="2">
    <citation type="submission" date="2020-09" db="EMBL/GenBank/DDBJ databases">
        <authorList>
            <person name="Sun Q."/>
            <person name="Ohkuma M."/>
        </authorList>
    </citation>
    <scope>NUCLEOTIDE SEQUENCE</scope>
    <source>
        <strain evidence="1">JCM 31311</strain>
    </source>
</reference>
<name>A0A918CA49_9DEIO</name>
<evidence type="ECO:0008006" key="3">
    <source>
        <dbReference type="Google" id="ProtNLM"/>
    </source>
</evidence>
<evidence type="ECO:0000313" key="1">
    <source>
        <dbReference type="EMBL" id="GGR12127.1"/>
    </source>
</evidence>
<dbReference type="Proteomes" id="UP000603865">
    <property type="component" value="Unassembled WGS sequence"/>
</dbReference>
<reference evidence="1" key="1">
    <citation type="journal article" date="2014" name="Int. J. Syst. Evol. Microbiol.">
        <title>Complete genome sequence of Corynebacterium casei LMG S-19264T (=DSM 44701T), isolated from a smear-ripened cheese.</title>
        <authorList>
            <consortium name="US DOE Joint Genome Institute (JGI-PGF)"/>
            <person name="Walter F."/>
            <person name="Albersmeier A."/>
            <person name="Kalinowski J."/>
            <person name="Ruckert C."/>
        </authorList>
    </citation>
    <scope>NUCLEOTIDE SEQUENCE</scope>
    <source>
        <strain evidence="1">JCM 31311</strain>
    </source>
</reference>
<proteinExistence type="predicted"/>
<keyword evidence="2" id="KW-1185">Reference proteome</keyword>
<gene>
    <name evidence="1" type="ORF">GCM10008957_26230</name>
</gene>
<dbReference type="SUPFAM" id="SSF48452">
    <property type="entry name" value="TPR-like"/>
    <property type="match status" value="2"/>
</dbReference>
<dbReference type="AlphaFoldDB" id="A0A918CA49"/>
<dbReference type="Gene3D" id="1.25.40.10">
    <property type="entry name" value="Tetratricopeptide repeat domain"/>
    <property type="match status" value="2"/>
</dbReference>
<organism evidence="1 2">
    <name type="scientific">Deinococcus ruber</name>
    <dbReference type="NCBI Taxonomy" id="1848197"/>
    <lineage>
        <taxon>Bacteria</taxon>
        <taxon>Thermotogati</taxon>
        <taxon>Deinococcota</taxon>
        <taxon>Deinococci</taxon>
        <taxon>Deinococcales</taxon>
        <taxon>Deinococcaceae</taxon>
        <taxon>Deinococcus</taxon>
    </lineage>
</organism>
<dbReference type="RefSeq" id="WP_189090964.1">
    <property type="nucleotide sequence ID" value="NZ_BMQL01000014.1"/>
</dbReference>
<evidence type="ECO:0000313" key="2">
    <source>
        <dbReference type="Proteomes" id="UP000603865"/>
    </source>
</evidence>
<comment type="caution">
    <text evidence="1">The sequence shown here is derived from an EMBL/GenBank/DDBJ whole genome shotgun (WGS) entry which is preliminary data.</text>
</comment>
<protein>
    <recommendedName>
        <fullName evidence="3">Tetratricopeptide repeat protein</fullName>
    </recommendedName>
</protein>
<dbReference type="InterPro" id="IPR011990">
    <property type="entry name" value="TPR-like_helical_dom_sf"/>
</dbReference>
<sequence length="480" mass="52009">MIDALTTWQQVCTALASPDTVPPGHAPEDFEAAFGILDAAFREAAPSQRGPLSLYLASLHSLYGDAASADAQEAVSQAAALDPALRQSPLYLALSAELDARRRGPEAAYPALEAVHGDPLSRYHVVAALALAERAQEALNVHLPVAELPPHLRWRLRSWQADAEEMLGNSEGALNLYAEAAHLARGSYRAGMLQEQAALHLQLAQPTEAETVLKRARSEYPASGAAHDASADVLGLASWHYLMSQAELNQDRVDTALTQIEEADRLEREAGDPSYGVALVWGQVLVAQGKQEEALPHFEAALSLSQPEDRPYALHELGVALLDLDRPLEARERLEQAAATPDYPFVPEVLADVAEAEYRLGRLHEAQMNAELALSQGAVVPASLVLGSVAMDYYHLDEALDHYERVAREAAPGTRDWITAQQMTTDIMAQQGFPDAAAAYAHAQQALEHTDPSDDWYGTLQDHLSKAEAQMGLGRGRTLN</sequence>
<accession>A0A918CA49</accession>
<dbReference type="EMBL" id="BMQL01000014">
    <property type="protein sequence ID" value="GGR12127.1"/>
    <property type="molecule type" value="Genomic_DNA"/>
</dbReference>